<reference evidence="3 6" key="2">
    <citation type="submission" date="2018-07" db="EMBL/GenBank/DDBJ databases">
        <title>Genome sequences of Haloplanus aerogenes JCM 16430T.</title>
        <authorList>
            <person name="Kim Y.B."/>
            <person name="Roh S.W."/>
        </authorList>
    </citation>
    <scope>NUCLEOTIDE SEQUENCE [LARGE SCALE GENOMIC DNA]</scope>
    <source>
        <strain evidence="3 6">JCM 16430</strain>
    </source>
</reference>
<protein>
    <submittedName>
        <fullName evidence="4">Nucleotide-binding universal stress UspA family protein</fullName>
    </submittedName>
    <submittedName>
        <fullName evidence="3">Universal stress protein</fullName>
    </submittedName>
</protein>
<evidence type="ECO:0000313" key="6">
    <source>
        <dbReference type="Proteomes" id="UP000282007"/>
    </source>
</evidence>
<keyword evidence="6" id="KW-1185">Reference proteome</keyword>
<dbReference type="PANTHER" id="PTHR46268">
    <property type="entry name" value="STRESS RESPONSE PROTEIN NHAX"/>
    <property type="match status" value="1"/>
</dbReference>
<dbReference type="PANTHER" id="PTHR46268:SF24">
    <property type="entry name" value="UNIVERSAL STRESS PROTEIN"/>
    <property type="match status" value="1"/>
</dbReference>
<reference evidence="4" key="3">
    <citation type="submission" date="2018-10" db="EMBL/GenBank/DDBJ databases">
        <authorList>
            <person name="Whitman W."/>
            <person name="Huntemann M."/>
            <person name="Clum A."/>
            <person name="Pillay M."/>
            <person name="Palaniappan K."/>
            <person name="Varghese N."/>
            <person name="Mikhailova N."/>
            <person name="Stamatis D."/>
            <person name="Reddy T."/>
            <person name="Daum C."/>
            <person name="Shapiro N."/>
            <person name="Ivanova N."/>
            <person name="Kyrpides N."/>
            <person name="Woyke T."/>
        </authorList>
    </citation>
    <scope>NUCLEOTIDE SEQUENCE</scope>
    <source>
        <strain evidence="4">CGMCC 1.10124</strain>
    </source>
</reference>
<dbReference type="Gene3D" id="3.40.50.620">
    <property type="entry name" value="HUPs"/>
    <property type="match status" value="1"/>
</dbReference>
<dbReference type="KEGG" id="haer:DU502_12295"/>
<gene>
    <name evidence="4" type="ORF">ATH50_1918</name>
    <name evidence="3" type="ORF">DU502_12295</name>
</gene>
<dbReference type="InterPro" id="IPR006015">
    <property type="entry name" value="Universal_stress_UspA"/>
</dbReference>
<dbReference type="EMBL" id="CP034145">
    <property type="protein sequence ID" value="AZH26090.1"/>
    <property type="molecule type" value="Genomic_DNA"/>
</dbReference>
<reference evidence="4 5" key="1">
    <citation type="journal article" date="2015" name="Stand. Genomic Sci.">
        <title>Genomic Encyclopedia of Bacterial and Archaeal Type Strains, Phase III: the genomes of soil and plant-associated and newly described type strains.</title>
        <authorList>
            <person name="Whitman W.B."/>
            <person name="Woyke T."/>
            <person name="Klenk H.P."/>
            <person name="Zhou Y."/>
            <person name="Lilburn T.G."/>
            <person name="Beck B.J."/>
            <person name="De Vos P."/>
            <person name="Vandamme P."/>
            <person name="Eisen J.A."/>
            <person name="Garrity G."/>
            <person name="Hugenholtz P."/>
            <person name="Kyrpides N.C."/>
        </authorList>
    </citation>
    <scope>NUCLEOTIDE SEQUENCE [LARGE SCALE GENOMIC DNA]</scope>
    <source>
        <strain evidence="4 5">CGMCC 1.10124</strain>
    </source>
</reference>
<dbReference type="GeneID" id="38472079"/>
<dbReference type="Pfam" id="PF00582">
    <property type="entry name" value="Usp"/>
    <property type="match status" value="1"/>
</dbReference>
<comment type="similarity">
    <text evidence="1">Belongs to the universal stress protein A family.</text>
</comment>
<dbReference type="AlphaFoldDB" id="A0A3M0D9V5"/>
<proteinExistence type="inferred from homology"/>
<evidence type="ECO:0000313" key="3">
    <source>
        <dbReference type="EMBL" id="AZH26090.1"/>
    </source>
</evidence>
<sequence length="138" mass="14494">MVSRILVPVDDSDMAAGALRYALETFPDATITVLHVSGGPSPMMGEATEIALSDDPDSVADAYAEEALDRARDIAAEYGADIQTEVQVGHPARTILDRAGDFDAVVIGSHSGGLMDRLFVGNVAEKVVRESPVPVTVV</sequence>
<dbReference type="Proteomes" id="UP000277326">
    <property type="component" value="Unassembled WGS sequence"/>
</dbReference>
<dbReference type="SUPFAM" id="SSF52402">
    <property type="entry name" value="Adenine nucleotide alpha hydrolases-like"/>
    <property type="match status" value="1"/>
</dbReference>
<dbReference type="InterPro" id="IPR014729">
    <property type="entry name" value="Rossmann-like_a/b/a_fold"/>
</dbReference>
<evidence type="ECO:0000313" key="5">
    <source>
        <dbReference type="Proteomes" id="UP000277326"/>
    </source>
</evidence>
<dbReference type="OrthoDB" id="105697at2157"/>
<dbReference type="CDD" id="cd00293">
    <property type="entry name" value="USP-like"/>
    <property type="match status" value="1"/>
</dbReference>
<dbReference type="PRINTS" id="PR01438">
    <property type="entry name" value="UNVRSLSTRESS"/>
</dbReference>
<dbReference type="InterPro" id="IPR006016">
    <property type="entry name" value="UspA"/>
</dbReference>
<dbReference type="RefSeq" id="WP_121920540.1">
    <property type="nucleotide sequence ID" value="NZ_CP034145.1"/>
</dbReference>
<name>A0A3M0D9V5_9EURY</name>
<organism evidence="4 5">
    <name type="scientific">Haloplanus aerogenes</name>
    <dbReference type="NCBI Taxonomy" id="660522"/>
    <lineage>
        <taxon>Archaea</taxon>
        <taxon>Methanobacteriati</taxon>
        <taxon>Methanobacteriota</taxon>
        <taxon>Stenosarchaea group</taxon>
        <taxon>Halobacteria</taxon>
        <taxon>Halobacteriales</taxon>
        <taxon>Haloferacaceae</taxon>
        <taxon>Haloplanus</taxon>
    </lineage>
</organism>
<accession>A0A3M0D9V5</accession>
<evidence type="ECO:0000259" key="2">
    <source>
        <dbReference type="Pfam" id="PF00582"/>
    </source>
</evidence>
<dbReference type="Proteomes" id="UP000282007">
    <property type="component" value="Chromosome"/>
</dbReference>
<evidence type="ECO:0000313" key="4">
    <source>
        <dbReference type="EMBL" id="RMB18461.1"/>
    </source>
</evidence>
<dbReference type="EMBL" id="REFS01000003">
    <property type="protein sequence ID" value="RMB18461.1"/>
    <property type="molecule type" value="Genomic_DNA"/>
</dbReference>
<evidence type="ECO:0000256" key="1">
    <source>
        <dbReference type="ARBA" id="ARBA00008791"/>
    </source>
</evidence>
<feature type="domain" description="UspA" evidence="2">
    <location>
        <begin position="1"/>
        <end position="138"/>
    </location>
</feature>